<keyword evidence="5" id="KW-1185">Reference proteome</keyword>
<dbReference type="EMBL" id="JAGFWR010000004">
    <property type="protein sequence ID" value="MBO4161314.1"/>
    <property type="molecule type" value="Genomic_DNA"/>
</dbReference>
<dbReference type="SUPFAM" id="SSF48239">
    <property type="entry name" value="Terpenoid cyclases/Protein prenyltransferases"/>
    <property type="match status" value="1"/>
</dbReference>
<organism evidence="4 5">
    <name type="scientific">Micromonospora antibiotica</name>
    <dbReference type="NCBI Taxonomy" id="2807623"/>
    <lineage>
        <taxon>Bacteria</taxon>
        <taxon>Bacillati</taxon>
        <taxon>Actinomycetota</taxon>
        <taxon>Actinomycetes</taxon>
        <taxon>Micromonosporales</taxon>
        <taxon>Micromonosporaceae</taxon>
        <taxon>Micromonospora</taxon>
    </lineage>
</organism>
<sequence length="483" mass="47381">MLLSRRLATGLGAIVATTVVAAAAVPLAGMAAPAPADAAAARDATSWLAGEFTDGTMPGPFGGQDWGLTIDGIIAMSATGGSAPTRQAATGQVAAHVRSYNSYDDWGIEGFTDGGATAKLLYVASAAGADPTDFGGYDLRAVTLSLLAGADAGHQRGRITSRTTADSGPDASNTFDQSFAVLGLARSGDLPQDTVDFLVRQQCAAGGFRLYPDTADGPSPSCDEQPGATLDVDSTAMAVQALLAAADSGATGASDAARRGADWLVGQQHADGTFGGSGPTTGANSNSTGLAGQALAAAGRDSQAARAANALTQLQLTAASGGAAAGDAGAIAYNAESFTGAVSTGIADTDRDQWRRATAQALLGLAQVPLGRIGLDLPPTSPTPTPTGTATPTPTVSPTPTVAPTPTVTGTAGPSPSTTGSPATPSPTVSPTGTAAPSTTPAAPALPGLPTTGTAIIGYVLVALLLIGGGVVLLVLGHRRRAQ</sequence>
<keyword evidence="2" id="KW-1133">Transmembrane helix</keyword>
<dbReference type="Proteomes" id="UP000671399">
    <property type="component" value="Unassembled WGS sequence"/>
</dbReference>
<feature type="compositionally biased region" description="Low complexity" evidence="1">
    <location>
        <begin position="404"/>
        <end position="446"/>
    </location>
</feature>
<dbReference type="InterPro" id="IPR008930">
    <property type="entry name" value="Terpenoid_cyclase/PrenylTrfase"/>
</dbReference>
<reference evidence="4 5" key="1">
    <citation type="submission" date="2021-03" db="EMBL/GenBank/DDBJ databases">
        <authorList>
            <person name="Lee D.-H."/>
        </authorList>
    </citation>
    <scope>NUCLEOTIDE SEQUENCE [LARGE SCALE GENOMIC DNA]</scope>
    <source>
        <strain evidence="4 5">MMS20-R2-23</strain>
    </source>
</reference>
<evidence type="ECO:0000256" key="2">
    <source>
        <dbReference type="SAM" id="Phobius"/>
    </source>
</evidence>
<feature type="region of interest" description="Disordered" evidence="1">
    <location>
        <begin position="268"/>
        <end position="288"/>
    </location>
</feature>
<evidence type="ECO:0000256" key="3">
    <source>
        <dbReference type="SAM" id="SignalP"/>
    </source>
</evidence>
<feature type="region of interest" description="Disordered" evidence="1">
    <location>
        <begin position="374"/>
        <end position="446"/>
    </location>
</feature>
<dbReference type="Gene3D" id="1.50.10.20">
    <property type="match status" value="1"/>
</dbReference>
<name>A0ABS3V6S3_9ACTN</name>
<evidence type="ECO:0000313" key="4">
    <source>
        <dbReference type="EMBL" id="MBO4161314.1"/>
    </source>
</evidence>
<protein>
    <submittedName>
        <fullName evidence="4">Cell wall anchor protein</fullName>
    </submittedName>
</protein>
<accession>A0ABS3V6S3</accession>
<feature type="chain" id="PRO_5045567126" evidence="3">
    <location>
        <begin position="32"/>
        <end position="483"/>
    </location>
</feature>
<comment type="caution">
    <text evidence="4">The sequence shown here is derived from an EMBL/GenBank/DDBJ whole genome shotgun (WGS) entry which is preliminary data.</text>
</comment>
<keyword evidence="3" id="KW-0732">Signal</keyword>
<dbReference type="RefSeq" id="WP_208566978.1">
    <property type="nucleotide sequence ID" value="NZ_JAGFWR010000004.1"/>
</dbReference>
<keyword evidence="2" id="KW-0472">Membrane</keyword>
<feature type="signal peptide" evidence="3">
    <location>
        <begin position="1"/>
        <end position="31"/>
    </location>
</feature>
<keyword evidence="2" id="KW-0812">Transmembrane</keyword>
<evidence type="ECO:0000256" key="1">
    <source>
        <dbReference type="SAM" id="MobiDB-lite"/>
    </source>
</evidence>
<gene>
    <name evidence="4" type="ORF">JQN83_10890</name>
</gene>
<feature type="transmembrane region" description="Helical" evidence="2">
    <location>
        <begin position="456"/>
        <end position="476"/>
    </location>
</feature>
<proteinExistence type="predicted"/>
<evidence type="ECO:0000313" key="5">
    <source>
        <dbReference type="Proteomes" id="UP000671399"/>
    </source>
</evidence>